<evidence type="ECO:0000256" key="1">
    <source>
        <dbReference type="SAM" id="MobiDB-lite"/>
    </source>
</evidence>
<sequence length="794" mass="84270">MTAVPLVALMMLMLAVVGYPSQLPASAQTTPPTSLTDHELQVTLDGINPTIVTSGSAQTLTVSGTVTNNTSSPVSAVNIRMQRAAPVKSQNELRTTDTLSEANYQIFTPNSRIADTLDAGETTAFSVSFPFRGGTGDSLHFRESGVFPILVNATATTSTGFNVQDLSARFLLPVLDLPALPDSEPTDDEGDDAPEATERQPVPLTLVWPLVDKPRVAPGSTGDAQVLRLLDDDLAESLSAGGRLDQALTAVERAIAPEIPGSQLLASALCLAIDPDLVLTVRGMQSGYQVVLDPDDPTGPTTVGTGSVIAGVWLDRLRTLAEQLCTVATPSAQVDLEALARIQQPAIAHRALVASTEALSTILGTTTLGGIALPDSAVISNQSASMIADTPLRTALIASNNAATDSSEPYRERFANISIDDARSADRTLPVMLFDATVGELIAAAGEQPIPVNYASATPNGDVTKDRVARSQDAVGALSWAALAPRSDSDEPLSDAPSSIVISPPPHWDVTSVEGVQLFTAATQLLESGKARPEPLAALITEATRSDRDRPSGILQYPQSHEDVRVPEALLERAGRASLEVEEFRTALADDPSIALTPDAFLAPLRNDIIRALSMSGRVSPIGTSNEAQDEPDRMGRKRIKSVENSVAFLHEQVTVLNPGGVHTLASAQSPLLLVARNNLPIPVRVRLQVDAPVGVFFEDIGVQQLPPRGSRQLSIPTEVSYNRQFAVDLQLTTPDNHVLGEAIRISVRSTAYGRIMTILTATAGFILLLLAGRRLWHRFRGQPDPADEGHEPT</sequence>
<reference evidence="4" key="1">
    <citation type="journal article" date="2014" name="Int. J. Syst. Evol. Microbiol.">
        <title>Complete genome sequence of Corynebacterium casei LMG S-19264T (=DSM 44701T), isolated from a smear-ripened cheese.</title>
        <authorList>
            <consortium name="US DOE Joint Genome Institute (JGI-PGF)"/>
            <person name="Walter F."/>
            <person name="Albersmeier A."/>
            <person name="Kalinowski J."/>
            <person name="Ruckert C."/>
        </authorList>
    </citation>
    <scope>NUCLEOTIDE SEQUENCE</scope>
    <source>
        <strain evidence="4">CGMCC 1.15478</strain>
    </source>
</reference>
<keyword evidence="2" id="KW-1133">Transmembrane helix</keyword>
<gene>
    <name evidence="4" type="ORF">GCM10011410_15610</name>
</gene>
<keyword evidence="2" id="KW-0472">Membrane</keyword>
<feature type="signal peptide" evidence="3">
    <location>
        <begin position="1"/>
        <end position="27"/>
    </location>
</feature>
<dbReference type="Proteomes" id="UP000641514">
    <property type="component" value="Unassembled WGS sequence"/>
</dbReference>
<feature type="compositionally biased region" description="Acidic residues" evidence="1">
    <location>
        <begin position="184"/>
        <end position="195"/>
    </location>
</feature>
<protein>
    <recommendedName>
        <fullName evidence="6">Glycoprotein</fullName>
    </recommendedName>
</protein>
<name>A0A916XDN3_9ACTN</name>
<evidence type="ECO:0000313" key="5">
    <source>
        <dbReference type="Proteomes" id="UP000641514"/>
    </source>
</evidence>
<proteinExistence type="predicted"/>
<keyword evidence="5" id="KW-1185">Reference proteome</keyword>
<comment type="caution">
    <text evidence="4">The sequence shown here is derived from an EMBL/GenBank/DDBJ whole genome shotgun (WGS) entry which is preliminary data.</text>
</comment>
<organism evidence="4 5">
    <name type="scientific">Hoyosella rhizosphaerae</name>
    <dbReference type="NCBI Taxonomy" id="1755582"/>
    <lineage>
        <taxon>Bacteria</taxon>
        <taxon>Bacillati</taxon>
        <taxon>Actinomycetota</taxon>
        <taxon>Actinomycetes</taxon>
        <taxon>Mycobacteriales</taxon>
        <taxon>Hoyosellaceae</taxon>
        <taxon>Hoyosella</taxon>
    </lineage>
</organism>
<evidence type="ECO:0008006" key="6">
    <source>
        <dbReference type="Google" id="ProtNLM"/>
    </source>
</evidence>
<evidence type="ECO:0000313" key="4">
    <source>
        <dbReference type="EMBL" id="GGC64024.1"/>
    </source>
</evidence>
<evidence type="ECO:0000256" key="2">
    <source>
        <dbReference type="SAM" id="Phobius"/>
    </source>
</evidence>
<reference evidence="4" key="2">
    <citation type="submission" date="2020-09" db="EMBL/GenBank/DDBJ databases">
        <authorList>
            <person name="Sun Q."/>
            <person name="Zhou Y."/>
        </authorList>
    </citation>
    <scope>NUCLEOTIDE SEQUENCE</scope>
    <source>
        <strain evidence="4">CGMCC 1.15478</strain>
    </source>
</reference>
<feature type="region of interest" description="Disordered" evidence="1">
    <location>
        <begin position="179"/>
        <end position="200"/>
    </location>
</feature>
<accession>A0A916XDN3</accession>
<feature type="chain" id="PRO_5037482485" description="Glycoprotein" evidence="3">
    <location>
        <begin position="28"/>
        <end position="794"/>
    </location>
</feature>
<keyword evidence="2" id="KW-0812">Transmembrane</keyword>
<evidence type="ECO:0000256" key="3">
    <source>
        <dbReference type="SAM" id="SignalP"/>
    </source>
</evidence>
<dbReference type="EMBL" id="BMJH01000001">
    <property type="protein sequence ID" value="GGC64024.1"/>
    <property type="molecule type" value="Genomic_DNA"/>
</dbReference>
<dbReference type="AlphaFoldDB" id="A0A916XDN3"/>
<feature type="transmembrane region" description="Helical" evidence="2">
    <location>
        <begin position="752"/>
        <end position="772"/>
    </location>
</feature>
<keyword evidence="3" id="KW-0732">Signal</keyword>